<dbReference type="STRING" id="680198.SCAB_48541"/>
<protein>
    <submittedName>
        <fullName evidence="1">Uncharacterized protein</fullName>
    </submittedName>
</protein>
<evidence type="ECO:0000313" key="1">
    <source>
        <dbReference type="EMBL" id="CBG71905.1"/>
    </source>
</evidence>
<dbReference type="Proteomes" id="UP000001444">
    <property type="component" value="Chromosome"/>
</dbReference>
<gene>
    <name evidence="1" type="ordered locus">SCAB_48541</name>
</gene>
<evidence type="ECO:0000313" key="2">
    <source>
        <dbReference type="Proteomes" id="UP000001444"/>
    </source>
</evidence>
<dbReference type="eggNOG" id="ENOG5031N99">
    <property type="taxonomic scope" value="Bacteria"/>
</dbReference>
<dbReference type="EMBL" id="FN554889">
    <property type="protein sequence ID" value="CBG71905.1"/>
    <property type="molecule type" value="Genomic_DNA"/>
</dbReference>
<accession>C9ZFB9</accession>
<name>C9ZFB9_STRSW</name>
<keyword evidence="2" id="KW-1185">Reference proteome</keyword>
<reference evidence="1 2" key="1">
    <citation type="journal article" date="2010" name="Mol. Plant Microbe Interact.">
        <title>Streptomyces scabies 87-22 contains a coronafacic acid-like biosynthetic cluster that contributes to plant-microbe interactions.</title>
        <authorList>
            <person name="Bignell D.R."/>
            <person name="Seipke R.F."/>
            <person name="Huguet-Tapia J.C."/>
            <person name="Chambers A.H."/>
            <person name="Parry R.J."/>
            <person name="Loria R."/>
        </authorList>
    </citation>
    <scope>NUCLEOTIDE SEQUENCE [LARGE SCALE GENOMIC DNA]</scope>
    <source>
        <strain evidence="1 2">87.22</strain>
    </source>
</reference>
<proteinExistence type="predicted"/>
<dbReference type="HOGENOM" id="CLU_2235141_0_0_11"/>
<sequence length="105" mass="11137">MTRTPLDTFLSDQALATARDAAADPSLVPVAITAANGEQCTWCDCPDGPRSPHNQRGYRCPGCPTTAKNVVSTFTGPNLRYDFPACDRHTTDIVASVAKLVGGSR</sequence>
<dbReference type="GeneID" id="24309642"/>
<dbReference type="RefSeq" id="WP_013002493.1">
    <property type="nucleotide sequence ID" value="NC_013929.1"/>
</dbReference>
<dbReference type="KEGG" id="scb:SCAB_48541"/>
<dbReference type="AlphaFoldDB" id="C9ZFB9"/>
<organism evidence="1 2">
    <name type="scientific">Streptomyces scabiei (strain 87.22)</name>
    <dbReference type="NCBI Taxonomy" id="680198"/>
    <lineage>
        <taxon>Bacteria</taxon>
        <taxon>Bacillati</taxon>
        <taxon>Actinomycetota</taxon>
        <taxon>Actinomycetes</taxon>
        <taxon>Kitasatosporales</taxon>
        <taxon>Streptomycetaceae</taxon>
        <taxon>Streptomyces</taxon>
    </lineage>
</organism>